<keyword evidence="2" id="KW-0560">Oxidoreductase</keyword>
<dbReference type="InterPro" id="IPR017937">
    <property type="entry name" value="Thioredoxin_CS"/>
</dbReference>
<keyword evidence="3" id="KW-1015">Disulfide bond</keyword>
<dbReference type="Proteomes" id="UP000078504">
    <property type="component" value="Unassembled WGS sequence"/>
</dbReference>
<accession>A0A1B7I5G9</accession>
<evidence type="ECO:0000256" key="2">
    <source>
        <dbReference type="ARBA" id="ARBA00023002"/>
    </source>
</evidence>
<dbReference type="RefSeq" id="WP_064512027.1">
    <property type="nucleotide sequence ID" value="NZ_LXEP01000004.1"/>
</dbReference>
<feature type="signal peptide" evidence="5">
    <location>
        <begin position="1"/>
        <end position="19"/>
    </location>
</feature>
<dbReference type="CDD" id="cd03023">
    <property type="entry name" value="DsbA_Com1_like"/>
    <property type="match status" value="1"/>
</dbReference>
<evidence type="ECO:0000256" key="1">
    <source>
        <dbReference type="ARBA" id="ARBA00022729"/>
    </source>
</evidence>
<reference evidence="7 8" key="1">
    <citation type="submission" date="2016-04" db="EMBL/GenBank/DDBJ databases">
        <title>ATOL: Assembling a taxonomically balanced genome-scale reconstruction of the evolutionary history of the Enterobacteriaceae.</title>
        <authorList>
            <person name="Plunkett G.III."/>
            <person name="Neeno-Eckwall E.C."/>
            <person name="Glasner J.D."/>
            <person name="Perna N.T."/>
        </authorList>
    </citation>
    <scope>NUCLEOTIDE SEQUENCE [LARGE SCALE GENOMIC DNA]</scope>
    <source>
        <strain evidence="7 8">ATCC 51604</strain>
    </source>
</reference>
<dbReference type="PATRIC" id="fig|1354253.4.peg.592"/>
<dbReference type="SUPFAM" id="SSF52833">
    <property type="entry name" value="Thioredoxin-like"/>
    <property type="match status" value="1"/>
</dbReference>
<evidence type="ECO:0000313" key="8">
    <source>
        <dbReference type="Proteomes" id="UP000078504"/>
    </source>
</evidence>
<keyword evidence="1 5" id="KW-0732">Signal</keyword>
<dbReference type="InterPro" id="IPR013766">
    <property type="entry name" value="Thioredoxin_domain"/>
</dbReference>
<organism evidence="7 8">
    <name type="scientific">Buttiauxella gaviniae ATCC 51604</name>
    <dbReference type="NCBI Taxonomy" id="1354253"/>
    <lineage>
        <taxon>Bacteria</taxon>
        <taxon>Pseudomonadati</taxon>
        <taxon>Pseudomonadota</taxon>
        <taxon>Gammaproteobacteria</taxon>
        <taxon>Enterobacterales</taxon>
        <taxon>Enterobacteriaceae</taxon>
        <taxon>Buttiauxella</taxon>
    </lineage>
</organism>
<comment type="caution">
    <text evidence="7">The sequence shown here is derived from an EMBL/GenBank/DDBJ whole genome shotgun (WGS) entry which is preliminary data.</text>
</comment>
<evidence type="ECO:0000313" key="7">
    <source>
        <dbReference type="EMBL" id="OAT23663.1"/>
    </source>
</evidence>
<evidence type="ECO:0000259" key="6">
    <source>
        <dbReference type="PROSITE" id="PS51352"/>
    </source>
</evidence>
<dbReference type="PANTHER" id="PTHR13887:SF14">
    <property type="entry name" value="DISULFIDE BOND FORMATION PROTEIN D"/>
    <property type="match status" value="1"/>
</dbReference>
<protein>
    <submittedName>
        <fullName evidence="7">ScsC family secreted protein</fullName>
    </submittedName>
</protein>
<dbReference type="InterPro" id="IPR001853">
    <property type="entry name" value="DSBA-like_thioredoxin_dom"/>
</dbReference>
<sequence>MKMIMTLVLLLATTFGATAETQPNNEEQIQQMIYQALYHDPASPRIGATSPKLTIISFTDYNCPYCKKFDPMLEKIVEKYPDVAVVFKLLPFRGESSSLAARVALTTWRENPQQFLALHHSLMSKQGNHTATTIDAAFVKSGVTVVKPDELSRETLSLNLQLARVVGVEGTPATLVGDTLLAGAVPWESLETLVIEKRAQANEK</sequence>
<feature type="domain" description="Thioredoxin" evidence="6">
    <location>
        <begin position="8"/>
        <end position="199"/>
    </location>
</feature>
<proteinExistence type="predicted"/>
<dbReference type="EMBL" id="LXEP01000004">
    <property type="protein sequence ID" value="OAT23663.1"/>
    <property type="molecule type" value="Genomic_DNA"/>
</dbReference>
<dbReference type="InterPro" id="IPR036249">
    <property type="entry name" value="Thioredoxin-like_sf"/>
</dbReference>
<evidence type="ECO:0000256" key="5">
    <source>
        <dbReference type="SAM" id="SignalP"/>
    </source>
</evidence>
<gene>
    <name evidence="7" type="ORF">M977_00575</name>
</gene>
<dbReference type="Gene3D" id="3.40.30.10">
    <property type="entry name" value="Glutaredoxin"/>
    <property type="match status" value="1"/>
</dbReference>
<dbReference type="AlphaFoldDB" id="A0A1B7I5G9"/>
<keyword evidence="4" id="KW-0676">Redox-active center</keyword>
<name>A0A1B7I5G9_9ENTR</name>
<evidence type="ECO:0000256" key="3">
    <source>
        <dbReference type="ARBA" id="ARBA00023157"/>
    </source>
</evidence>
<dbReference type="PROSITE" id="PS51352">
    <property type="entry name" value="THIOREDOXIN_2"/>
    <property type="match status" value="1"/>
</dbReference>
<dbReference type="Pfam" id="PF01323">
    <property type="entry name" value="DSBA"/>
    <property type="match status" value="1"/>
</dbReference>
<dbReference type="GO" id="GO:0015036">
    <property type="term" value="F:disulfide oxidoreductase activity"/>
    <property type="evidence" value="ECO:0007669"/>
    <property type="project" value="UniProtKB-ARBA"/>
</dbReference>
<feature type="chain" id="PRO_5008593679" evidence="5">
    <location>
        <begin position="20"/>
        <end position="204"/>
    </location>
</feature>
<dbReference type="PROSITE" id="PS00194">
    <property type="entry name" value="THIOREDOXIN_1"/>
    <property type="match status" value="1"/>
</dbReference>
<dbReference type="PANTHER" id="PTHR13887">
    <property type="entry name" value="GLUTATHIONE S-TRANSFERASE KAPPA"/>
    <property type="match status" value="1"/>
</dbReference>
<evidence type="ECO:0000256" key="4">
    <source>
        <dbReference type="ARBA" id="ARBA00023284"/>
    </source>
</evidence>